<gene>
    <name evidence="8" type="ORF">HB761_22275</name>
    <name evidence="9" type="ORF">HB762_24610</name>
</gene>
<dbReference type="SUPFAM" id="SSF51182">
    <property type="entry name" value="RmlC-like cupins"/>
    <property type="match status" value="1"/>
</dbReference>
<keyword evidence="6" id="KW-0883">Thioether bond</keyword>
<dbReference type="AlphaFoldDB" id="A0AAE9N5K4"/>
<dbReference type="InterPro" id="IPR014710">
    <property type="entry name" value="RmlC-like_jellyroll"/>
</dbReference>
<evidence type="ECO:0000313" key="8">
    <source>
        <dbReference type="EMBL" id="UTZ29794.1"/>
    </source>
</evidence>
<keyword evidence="11" id="KW-1185">Reference proteome</keyword>
<feature type="binding site" evidence="7">
    <location>
        <position position="91"/>
    </location>
    <ligand>
        <name>Fe cation</name>
        <dbReference type="ChEBI" id="CHEBI:24875"/>
        <note>catalytic</note>
    </ligand>
</feature>
<reference evidence="8" key="1">
    <citation type="submission" date="2020-03" db="EMBL/GenBank/DDBJ databases">
        <title>Five strains of Vibrio campbellii isolated from Mariana Trench.</title>
        <authorList>
            <person name="Liang J."/>
            <person name="Zhang X.-H."/>
        </authorList>
    </citation>
    <scope>NUCLEOTIDE SEQUENCE</scope>
    <source>
        <strain evidence="9">LJC013</strain>
        <strain evidence="8">LJC014</strain>
    </source>
</reference>
<feature type="binding site" evidence="7">
    <location>
        <position position="140"/>
    </location>
    <ligand>
        <name>Fe cation</name>
        <dbReference type="ChEBI" id="CHEBI:24875"/>
        <note>catalytic</note>
    </ligand>
</feature>
<proteinExistence type="inferred from homology"/>
<dbReference type="EMBL" id="CP050468">
    <property type="protein sequence ID" value="UTZ29794.1"/>
    <property type="molecule type" value="Genomic_DNA"/>
</dbReference>
<evidence type="ECO:0000313" key="11">
    <source>
        <dbReference type="Proteomes" id="UP001059912"/>
    </source>
</evidence>
<dbReference type="EMBL" id="CP050471">
    <property type="protein sequence ID" value="UTZ34718.1"/>
    <property type="molecule type" value="Genomic_DNA"/>
</dbReference>
<feature type="cross-link" description="3'-(S-cysteinyl)-tyrosine (Cys-Tyr)" evidence="6">
    <location>
        <begin position="96"/>
        <end position="158"/>
    </location>
</feature>
<dbReference type="CDD" id="cd10548">
    <property type="entry name" value="cupin_CDO"/>
    <property type="match status" value="1"/>
</dbReference>
<name>A0AAE9N5K4_9VIBR</name>
<dbReference type="Proteomes" id="UP001059912">
    <property type="component" value="Chromosome 2"/>
</dbReference>
<evidence type="ECO:0000313" key="10">
    <source>
        <dbReference type="Proteomes" id="UP001058687"/>
    </source>
</evidence>
<evidence type="ECO:0000256" key="6">
    <source>
        <dbReference type="PIRSR" id="PIRSR610300-50"/>
    </source>
</evidence>
<evidence type="ECO:0000256" key="7">
    <source>
        <dbReference type="PIRSR" id="PIRSR610300-51"/>
    </source>
</evidence>
<keyword evidence="3" id="KW-0223">Dioxygenase</keyword>
<evidence type="ECO:0000256" key="3">
    <source>
        <dbReference type="ARBA" id="ARBA00022964"/>
    </source>
</evidence>
<protein>
    <recommendedName>
        <fullName evidence="12">Cysteine dioxygenase</fullName>
    </recommendedName>
</protein>
<dbReference type="InterPro" id="IPR011051">
    <property type="entry name" value="RmlC_Cupin_sf"/>
</dbReference>
<sequence>MKSITLSELINGGYKLNFHEFIEQIQLANKPISLASIRFILDHVELTKEEIKSLASFDKETYSRQRLFKSEHCEVLILSWLNGQRSKIHDHLNTSCGVKILHGEATETVFEKAANGHIFASQSTQYQEGNVTVSKDNDIHQISNLQADDEPLITLHVYSPPLDQFYTYQIESGKSELLDTQQECWVYEI</sequence>
<keyword evidence="4" id="KW-0560">Oxidoreductase</keyword>
<organism evidence="8 10">
    <name type="scientific">Vibrio campbellii</name>
    <dbReference type="NCBI Taxonomy" id="680"/>
    <lineage>
        <taxon>Bacteria</taxon>
        <taxon>Pseudomonadati</taxon>
        <taxon>Pseudomonadota</taxon>
        <taxon>Gammaproteobacteria</taxon>
        <taxon>Vibrionales</taxon>
        <taxon>Vibrionaceae</taxon>
        <taxon>Vibrio</taxon>
    </lineage>
</organism>
<dbReference type="Proteomes" id="UP001058687">
    <property type="component" value="Chromosome 2"/>
</dbReference>
<keyword evidence="5 7" id="KW-0408">Iron</keyword>
<evidence type="ECO:0008006" key="12">
    <source>
        <dbReference type="Google" id="ProtNLM"/>
    </source>
</evidence>
<feature type="binding site" evidence="7">
    <location>
        <position position="89"/>
    </location>
    <ligand>
        <name>Fe cation</name>
        <dbReference type="ChEBI" id="CHEBI:24875"/>
        <note>catalytic</note>
    </ligand>
</feature>
<dbReference type="Gene3D" id="2.60.120.10">
    <property type="entry name" value="Jelly Rolls"/>
    <property type="match status" value="1"/>
</dbReference>
<evidence type="ECO:0000256" key="1">
    <source>
        <dbReference type="ARBA" id="ARBA00006622"/>
    </source>
</evidence>
<dbReference type="GO" id="GO:0016702">
    <property type="term" value="F:oxidoreductase activity, acting on single donors with incorporation of molecular oxygen, incorporation of two atoms of oxygen"/>
    <property type="evidence" value="ECO:0007669"/>
    <property type="project" value="InterPro"/>
</dbReference>
<evidence type="ECO:0000313" key="9">
    <source>
        <dbReference type="EMBL" id="UTZ34718.1"/>
    </source>
</evidence>
<keyword evidence="2 7" id="KW-0479">Metal-binding</keyword>
<dbReference type="Pfam" id="PF05995">
    <property type="entry name" value="CDO_I"/>
    <property type="match status" value="1"/>
</dbReference>
<evidence type="ECO:0000256" key="2">
    <source>
        <dbReference type="ARBA" id="ARBA00022723"/>
    </source>
</evidence>
<dbReference type="GO" id="GO:0008198">
    <property type="term" value="F:ferrous iron binding"/>
    <property type="evidence" value="ECO:0007669"/>
    <property type="project" value="TreeGrafter"/>
</dbReference>
<evidence type="ECO:0000256" key="5">
    <source>
        <dbReference type="ARBA" id="ARBA00023004"/>
    </source>
</evidence>
<dbReference type="PANTHER" id="PTHR12918:SF1">
    <property type="entry name" value="CYSTEINE DIOXYGENASE TYPE 1"/>
    <property type="match status" value="1"/>
</dbReference>
<dbReference type="InterPro" id="IPR010300">
    <property type="entry name" value="CDO_1"/>
</dbReference>
<evidence type="ECO:0000256" key="4">
    <source>
        <dbReference type="ARBA" id="ARBA00023002"/>
    </source>
</evidence>
<accession>A0AAE9N5K4</accession>
<dbReference type="PANTHER" id="PTHR12918">
    <property type="entry name" value="CYSTEINE DIOXYGENASE"/>
    <property type="match status" value="1"/>
</dbReference>
<comment type="similarity">
    <text evidence="1">Belongs to the cysteine dioxygenase family.</text>
</comment>